<dbReference type="AlphaFoldDB" id="A0A917S676"/>
<dbReference type="EMBL" id="BMMZ01000004">
    <property type="protein sequence ID" value="GGL60864.1"/>
    <property type="molecule type" value="Genomic_DNA"/>
</dbReference>
<reference evidence="4" key="1">
    <citation type="journal article" date="2014" name="Int. J. Syst. Evol. Microbiol.">
        <title>Complete genome sequence of Corynebacterium casei LMG S-19264T (=DSM 44701T), isolated from a smear-ripened cheese.</title>
        <authorList>
            <consortium name="US DOE Joint Genome Institute (JGI-PGF)"/>
            <person name="Walter F."/>
            <person name="Albersmeier A."/>
            <person name="Kalinowski J."/>
            <person name="Ruckert C."/>
        </authorList>
    </citation>
    <scope>NUCLEOTIDE SEQUENCE</scope>
    <source>
        <strain evidence="4">CGMCC 4.7306</strain>
    </source>
</reference>
<dbReference type="Pfam" id="PF19580">
    <property type="entry name" value="Exo_endo_phos_3"/>
    <property type="match status" value="1"/>
</dbReference>
<comment type="caution">
    <text evidence="4">The sequence shown here is derived from an EMBL/GenBank/DDBJ whole genome shotgun (WGS) entry which is preliminary data.</text>
</comment>
<dbReference type="RefSeq" id="WP_188894984.1">
    <property type="nucleotide sequence ID" value="NZ_BMMZ01000004.1"/>
</dbReference>
<dbReference type="GO" id="GO:0004519">
    <property type="term" value="F:endonuclease activity"/>
    <property type="evidence" value="ECO:0007669"/>
    <property type="project" value="UniProtKB-KW"/>
</dbReference>
<organism evidence="4 5">
    <name type="scientific">Microlunatus endophyticus</name>
    <dbReference type="NCBI Taxonomy" id="1716077"/>
    <lineage>
        <taxon>Bacteria</taxon>
        <taxon>Bacillati</taxon>
        <taxon>Actinomycetota</taxon>
        <taxon>Actinomycetes</taxon>
        <taxon>Propionibacteriales</taxon>
        <taxon>Propionibacteriaceae</taxon>
        <taxon>Microlunatus</taxon>
    </lineage>
</organism>
<evidence type="ECO:0000256" key="2">
    <source>
        <dbReference type="SAM" id="SignalP"/>
    </source>
</evidence>
<feature type="signal peptide" evidence="2">
    <location>
        <begin position="1"/>
        <end position="27"/>
    </location>
</feature>
<dbReference type="PANTHER" id="PTHR42834:SF1">
    <property type="entry name" value="ENDONUCLEASE_EXONUCLEASE_PHOSPHATASE FAMILY PROTEIN (AFU_ORTHOLOGUE AFUA_3G09210)"/>
    <property type="match status" value="1"/>
</dbReference>
<accession>A0A917S676</accession>
<dbReference type="Pfam" id="PF00932">
    <property type="entry name" value="LTD"/>
    <property type="match status" value="1"/>
</dbReference>
<keyword evidence="5" id="KW-1185">Reference proteome</keyword>
<dbReference type="Proteomes" id="UP000613840">
    <property type="component" value="Unassembled WGS sequence"/>
</dbReference>
<dbReference type="InterPro" id="IPR005135">
    <property type="entry name" value="Endo/exonuclease/phosphatase"/>
</dbReference>
<keyword evidence="4" id="KW-0255">Endonuclease</keyword>
<dbReference type="CDD" id="cd04486">
    <property type="entry name" value="YhcR_OBF_like"/>
    <property type="match status" value="1"/>
</dbReference>
<evidence type="ECO:0000256" key="1">
    <source>
        <dbReference type="SAM" id="MobiDB-lite"/>
    </source>
</evidence>
<evidence type="ECO:0000313" key="4">
    <source>
        <dbReference type="EMBL" id="GGL60864.1"/>
    </source>
</evidence>
<evidence type="ECO:0000313" key="5">
    <source>
        <dbReference type="Proteomes" id="UP000613840"/>
    </source>
</evidence>
<dbReference type="SUPFAM" id="SSF56219">
    <property type="entry name" value="DNase I-like"/>
    <property type="match status" value="1"/>
</dbReference>
<feature type="region of interest" description="Disordered" evidence="1">
    <location>
        <begin position="174"/>
        <end position="247"/>
    </location>
</feature>
<dbReference type="PANTHER" id="PTHR42834">
    <property type="entry name" value="ENDONUCLEASE/EXONUCLEASE/PHOSPHATASE FAMILY PROTEIN (AFU_ORTHOLOGUE AFUA_3G09210)"/>
    <property type="match status" value="1"/>
</dbReference>
<dbReference type="PROSITE" id="PS51841">
    <property type="entry name" value="LTD"/>
    <property type="match status" value="1"/>
</dbReference>
<protein>
    <submittedName>
        <fullName evidence="4">Endonuclease</fullName>
    </submittedName>
</protein>
<feature type="domain" description="LTD" evidence="3">
    <location>
        <begin position="31"/>
        <end position="167"/>
    </location>
</feature>
<keyword evidence="4" id="KW-0378">Hydrolase</keyword>
<feature type="compositionally biased region" description="Polar residues" evidence="1">
    <location>
        <begin position="179"/>
        <end position="191"/>
    </location>
</feature>
<evidence type="ECO:0000259" key="3">
    <source>
        <dbReference type="PROSITE" id="PS51841"/>
    </source>
</evidence>
<feature type="chain" id="PRO_5039490150" evidence="2">
    <location>
        <begin position="28"/>
        <end position="808"/>
    </location>
</feature>
<proteinExistence type="predicted"/>
<keyword evidence="2" id="KW-0732">Signal</keyword>
<dbReference type="InterPro" id="IPR036415">
    <property type="entry name" value="Lamin_tail_dom_sf"/>
</dbReference>
<feature type="compositionally biased region" description="Gly residues" evidence="1">
    <location>
        <begin position="213"/>
        <end position="222"/>
    </location>
</feature>
<keyword evidence="4" id="KW-0540">Nuclease</keyword>
<dbReference type="SUPFAM" id="SSF74853">
    <property type="entry name" value="Lamin A/C globular tail domain"/>
    <property type="match status" value="1"/>
</dbReference>
<dbReference type="InterPro" id="IPR001322">
    <property type="entry name" value="Lamin_tail_dom"/>
</dbReference>
<name>A0A917S676_9ACTN</name>
<sequence>MQKSPRSRTAGLATAALLALGAGTTVALTGALPAGAAPSDGLVINEVYGGGGNSGATYTQDFVEITNRGSSAISVDGYSVQYTSSSGTASWQTTPLSGSIAPGAFYLVAEAKGSGGSTALPTPDATGTIAMSATAGTVALVDSTTALTCHTSADCASAVVDLVGFGSAAIDEGSPAAGASNSESVQRSSAPDSDDNSQDFTAGDPTPAAANSGGDGGTGTGEPGPLRIHDIQGDSWISPHDGDAVTNVPGIVTGVRTQGSSKGFWFQDPDPDNDPATSEGLFAFTSSPTVKVGDSVLVSGTVQDYYPLSSGETLSTTSNLSTTELDSLTVIVLTHDQQVPAAERVTGADLPDAYAHDLGGGDIEKTSLDPSRSVLDFWESREGMRVEVDDVRVVGPSNAYGEQYVTLKPKENPSYRGGTELLAENQTPTGRLEIVPVDGSNPAVQVGDLINGATVGPVEWSSYGGYTIAATTLGTVQHNKLKPVVATPQSKKQLAIATYNVENLAPSDPASKFTALADGIVKNLSSPDIVALEEVQDNDGATDDGVVAADQTLKKLTSAIVAEGGPDYAWRSVDPVSDQDGGEPGGNIRNVFLYTTDRVSFTDRGGASTDRSTTGTTVTKVKGEPALTLSPGRIDPTNPVWASSRKPLVGQFSFKGKPVFVIANHFDAKLGDQNADGRYQYPEQSSQTQRAGQALVVHDFVQQILDVDKKADVVVVGDLNDYQFSPALSVLKTGSAAGTGTANLTDLITTLPVKQQYTYVYDGISEVLDHILVTKGADKNVEYQVVHINAEFTNQTSDHDPQVVRLNP</sequence>
<gene>
    <name evidence="4" type="ORF">GCM10011575_19270</name>
</gene>
<reference evidence="4" key="2">
    <citation type="submission" date="2020-09" db="EMBL/GenBank/DDBJ databases">
        <authorList>
            <person name="Sun Q."/>
            <person name="Zhou Y."/>
        </authorList>
    </citation>
    <scope>NUCLEOTIDE SEQUENCE</scope>
    <source>
        <strain evidence="4">CGMCC 4.7306</strain>
    </source>
</reference>
<dbReference type="Gene3D" id="3.60.10.10">
    <property type="entry name" value="Endonuclease/exonuclease/phosphatase"/>
    <property type="match status" value="1"/>
</dbReference>
<dbReference type="InterPro" id="IPR036691">
    <property type="entry name" value="Endo/exonu/phosph_ase_sf"/>
</dbReference>